<evidence type="ECO:0000313" key="2">
    <source>
        <dbReference type="Proteomes" id="UP000027644"/>
    </source>
</evidence>
<reference evidence="1 2" key="1">
    <citation type="journal article" date="2014" name="PLoS Genet.">
        <title>Hidden diversity in honey bee gut symbionts detected by single-cell genomics.</title>
        <authorList>
            <person name="Engel P."/>
            <person name="Stepanauskas R."/>
            <person name="Moran N."/>
        </authorList>
    </citation>
    <scope>NUCLEOTIDE SEQUENCE [LARGE SCALE GENOMIC DNA]</scope>
    <source>
        <strain evidence="1 2">SCGC AB-598-J21</strain>
    </source>
</reference>
<protein>
    <submittedName>
        <fullName evidence="1">Uncharacterized protein</fullName>
    </submittedName>
</protein>
<dbReference type="EMBL" id="AVQL01000452">
    <property type="protein sequence ID" value="KEQ00321.1"/>
    <property type="molecule type" value="Genomic_DNA"/>
</dbReference>
<comment type="caution">
    <text evidence="1">The sequence shown here is derived from an EMBL/GenBank/DDBJ whole genome shotgun (WGS) entry which is preliminary data.</text>
</comment>
<proteinExistence type="predicted"/>
<organism evidence="1 2">
    <name type="scientific">Snodgrassella alvi SCGC AB-598-J21</name>
    <dbReference type="NCBI Taxonomy" id="1385367"/>
    <lineage>
        <taxon>Bacteria</taxon>
        <taxon>Pseudomonadati</taxon>
        <taxon>Pseudomonadota</taxon>
        <taxon>Betaproteobacteria</taxon>
        <taxon>Neisseriales</taxon>
        <taxon>Neisseriaceae</taxon>
        <taxon>Snodgrassella</taxon>
    </lineage>
</organism>
<sequence length="45" mass="5221">MNAGAEKFNIFILAQRYLILGVGYDDIYCIGNRLICKKFYLIWCG</sequence>
<dbReference type="AlphaFoldDB" id="A0A074V537"/>
<accession>A0A074V537</accession>
<evidence type="ECO:0000313" key="1">
    <source>
        <dbReference type="EMBL" id="KEQ00321.1"/>
    </source>
</evidence>
<dbReference type="Proteomes" id="UP000027644">
    <property type="component" value="Unassembled WGS sequence"/>
</dbReference>
<name>A0A074V537_9NEIS</name>
<gene>
    <name evidence="1" type="ORF">SASC598J21_018620</name>
</gene>